<comment type="similarity">
    <text evidence="1">Belongs to the ADP-ribosylglycohydrolase family.</text>
</comment>
<dbReference type="AlphaFoldDB" id="A0AAW1B667"/>
<dbReference type="Gene3D" id="1.10.4080.10">
    <property type="entry name" value="ADP-ribosylation/Crystallin J1"/>
    <property type="match status" value="1"/>
</dbReference>
<dbReference type="InterPro" id="IPR050792">
    <property type="entry name" value="ADP-ribosylglycohydrolase"/>
</dbReference>
<comment type="cofactor">
    <cofactor evidence="2">
        <name>Mg(2+)</name>
        <dbReference type="ChEBI" id="CHEBI:18420"/>
    </cofactor>
    <text evidence="2">Binds 2 magnesium ions per subunit.</text>
</comment>
<feature type="compositionally biased region" description="Low complexity" evidence="3">
    <location>
        <begin position="287"/>
        <end position="298"/>
    </location>
</feature>
<keyword evidence="4" id="KW-1133">Transmembrane helix</keyword>
<feature type="binding site" evidence="2">
    <location>
        <position position="437"/>
    </location>
    <ligand>
        <name>Mg(2+)</name>
        <dbReference type="ChEBI" id="CHEBI:18420"/>
        <label>1</label>
    </ligand>
</feature>
<comment type="caution">
    <text evidence="5">The sequence shown here is derived from an EMBL/GenBank/DDBJ whole genome shotgun (WGS) entry which is preliminary data.</text>
</comment>
<dbReference type="GO" id="GO:0016787">
    <property type="term" value="F:hydrolase activity"/>
    <property type="evidence" value="ECO:0007669"/>
    <property type="project" value="UniProtKB-KW"/>
</dbReference>
<dbReference type="InterPro" id="IPR036705">
    <property type="entry name" value="Ribosyl_crysJ1_sf"/>
</dbReference>
<accession>A0AAW1B667</accession>
<evidence type="ECO:0000313" key="5">
    <source>
        <dbReference type="EMBL" id="KAK9397420.1"/>
    </source>
</evidence>
<protein>
    <submittedName>
        <fullName evidence="5">Protein ADP-ribosylarginine hydrolase-like</fullName>
    </submittedName>
</protein>
<keyword evidence="6" id="KW-1185">Reference proteome</keyword>
<reference evidence="5 6" key="1">
    <citation type="journal article" date="2024" name="Proc. Natl. Acad. Sci. U.S.A.">
        <title>The genetic regulatory architecture and epigenomic basis for age-related changes in rattlesnake venom.</title>
        <authorList>
            <person name="Hogan M.P."/>
            <person name="Holding M.L."/>
            <person name="Nystrom G.S."/>
            <person name="Colston T.J."/>
            <person name="Bartlett D.A."/>
            <person name="Mason A.J."/>
            <person name="Ellsworth S.A."/>
            <person name="Rautsaw R.M."/>
            <person name="Lawrence K.C."/>
            <person name="Strickland J.L."/>
            <person name="He B."/>
            <person name="Fraser P."/>
            <person name="Margres M.J."/>
            <person name="Gilbert D.M."/>
            <person name="Gibbs H.L."/>
            <person name="Parkinson C.L."/>
            <person name="Rokyta D.R."/>
        </authorList>
    </citation>
    <scope>NUCLEOTIDE SEQUENCE [LARGE SCALE GENOMIC DNA]</scope>
    <source>
        <strain evidence="5">DRR0105</strain>
    </source>
</reference>
<feature type="region of interest" description="Disordered" evidence="3">
    <location>
        <begin position="96"/>
        <end position="115"/>
    </location>
</feature>
<feature type="compositionally biased region" description="Acidic residues" evidence="3">
    <location>
        <begin position="105"/>
        <end position="115"/>
    </location>
</feature>
<keyword evidence="4" id="KW-0812">Transmembrane</keyword>
<dbReference type="GO" id="GO:0046872">
    <property type="term" value="F:metal ion binding"/>
    <property type="evidence" value="ECO:0007669"/>
    <property type="project" value="UniProtKB-KW"/>
</dbReference>
<dbReference type="SUPFAM" id="SSF101478">
    <property type="entry name" value="ADP-ribosylglycohydrolase"/>
    <property type="match status" value="1"/>
</dbReference>
<dbReference type="InterPro" id="IPR005502">
    <property type="entry name" value="Ribosyl_crysJ1"/>
</dbReference>
<sequence length="732" mass="79516">MDIFHTSDFFWMLALAIPILVVLLVLCTDCRDPDLDTPAIDDYQYKPSTNIHSQTFRVLRRPPSPPWSAILSQPDLQSTDSAYSLCSQTPAFIRTEDNESVPSYENEEPPFVPDDDDNYIPGYIVVLPDVPITEQRKKDHASSESIMDQYENVPESQRHSLGEYVNVLEPAPIILDPCFVGTSDRENSRKGIGVERSISARQYLVAAVTSSSTGTNRWGVTASSCCTTLDLSSILLALGVGFPGVKEGTCGLGAGQSAALWPGWLHWKQQKGTLAEGAEESRPVGEPLLPSSCTSPPTFLQGTATSYLPSLPEGGDGGGGTDRPNTVAGGGGSGFAESFVLKSSHWTGEWLFSKSDGRRRSRRSPPFSAAMEGSYRIPSQEAYRAAMVLSGAGDALGYRNQRWEYCTSGPQIHQELQEMGGLGKIRVALPDWPVSDDTVLHLATAEALATGKTGEPLFQELARCYVEAMKDMEGRKPGPTSILGTSQLCPGEPDGYHIPFNPNATGCGAAMRSMCIGLRYPHPSDLNTLIQVSIESGRMTHHHPTGYLGSLASALFTAYAVQGLPLELWGSGLLKTLPLALEYIQATGVETEANIAAWTYFQKKWEWYLSERGLSDGRGPVRFPATYGPAERDVIYKTFSLDGWAGRSGHDAPMIAYDALLGAGSSWEQLCGRSMFHGGDSDSTGVIAACCWGLMYGVRDIPSGNHMELEYRDRMVSVADSLYRLAWEQGSV</sequence>
<feature type="binding site" evidence="2">
    <location>
        <position position="682"/>
    </location>
    <ligand>
        <name>Mg(2+)</name>
        <dbReference type="ChEBI" id="CHEBI:18420"/>
        <label>1</label>
    </ligand>
</feature>
<keyword evidence="2" id="KW-0479">Metal-binding</keyword>
<organism evidence="5 6">
    <name type="scientific">Crotalus adamanteus</name>
    <name type="common">Eastern diamondback rattlesnake</name>
    <dbReference type="NCBI Taxonomy" id="8729"/>
    <lineage>
        <taxon>Eukaryota</taxon>
        <taxon>Metazoa</taxon>
        <taxon>Chordata</taxon>
        <taxon>Craniata</taxon>
        <taxon>Vertebrata</taxon>
        <taxon>Euteleostomi</taxon>
        <taxon>Lepidosauria</taxon>
        <taxon>Squamata</taxon>
        <taxon>Bifurcata</taxon>
        <taxon>Unidentata</taxon>
        <taxon>Episquamata</taxon>
        <taxon>Toxicofera</taxon>
        <taxon>Serpentes</taxon>
        <taxon>Colubroidea</taxon>
        <taxon>Viperidae</taxon>
        <taxon>Crotalinae</taxon>
        <taxon>Crotalus</taxon>
    </lineage>
</organism>
<evidence type="ECO:0000256" key="4">
    <source>
        <dbReference type="SAM" id="Phobius"/>
    </source>
</evidence>
<feature type="region of interest" description="Disordered" evidence="3">
    <location>
        <begin position="272"/>
        <end position="330"/>
    </location>
</feature>
<keyword evidence="2" id="KW-0460">Magnesium</keyword>
<name>A0AAW1B667_CROAD</name>
<gene>
    <name evidence="5" type="ORF">NXF25_020781</name>
</gene>
<dbReference type="EMBL" id="JAOTOJ010000008">
    <property type="protein sequence ID" value="KAK9397420.1"/>
    <property type="molecule type" value="Genomic_DNA"/>
</dbReference>
<feature type="binding site" evidence="2">
    <location>
        <position position="436"/>
    </location>
    <ligand>
        <name>Mg(2+)</name>
        <dbReference type="ChEBI" id="CHEBI:18420"/>
        <label>1</label>
    </ligand>
</feature>
<dbReference type="FunFam" id="1.10.4080.10:FF:000002">
    <property type="entry name" value="ADP-ribosylarginine hydrolase isoform X1"/>
    <property type="match status" value="1"/>
</dbReference>
<evidence type="ECO:0000256" key="1">
    <source>
        <dbReference type="ARBA" id="ARBA00010702"/>
    </source>
</evidence>
<feature type="binding site" evidence="2">
    <location>
        <position position="435"/>
    </location>
    <ligand>
        <name>Mg(2+)</name>
        <dbReference type="ChEBI" id="CHEBI:18420"/>
        <label>1</label>
    </ligand>
</feature>
<dbReference type="Proteomes" id="UP001474421">
    <property type="component" value="Unassembled WGS sequence"/>
</dbReference>
<feature type="transmembrane region" description="Helical" evidence="4">
    <location>
        <begin position="9"/>
        <end position="26"/>
    </location>
</feature>
<keyword evidence="4" id="KW-0472">Membrane</keyword>
<dbReference type="PANTHER" id="PTHR16222">
    <property type="entry name" value="ADP-RIBOSYLGLYCOHYDROLASE"/>
    <property type="match status" value="1"/>
</dbReference>
<evidence type="ECO:0000313" key="6">
    <source>
        <dbReference type="Proteomes" id="UP001474421"/>
    </source>
</evidence>
<feature type="binding site" evidence="2">
    <location>
        <position position="683"/>
    </location>
    <ligand>
        <name>Mg(2+)</name>
        <dbReference type="ChEBI" id="CHEBI:18420"/>
        <label>1</label>
    </ligand>
</feature>
<proteinExistence type="inferred from homology"/>
<dbReference type="Pfam" id="PF03747">
    <property type="entry name" value="ADP_ribosyl_GH"/>
    <property type="match status" value="1"/>
</dbReference>
<feature type="binding site" evidence="2">
    <location>
        <position position="680"/>
    </location>
    <ligand>
        <name>Mg(2+)</name>
        <dbReference type="ChEBI" id="CHEBI:18420"/>
        <label>1</label>
    </ligand>
</feature>
<evidence type="ECO:0000256" key="3">
    <source>
        <dbReference type="SAM" id="MobiDB-lite"/>
    </source>
</evidence>
<evidence type="ECO:0000256" key="2">
    <source>
        <dbReference type="PIRSR" id="PIRSR605502-1"/>
    </source>
</evidence>
<keyword evidence="5" id="KW-0378">Hydrolase</keyword>
<dbReference type="PANTHER" id="PTHR16222:SF39">
    <property type="entry name" value="ADP-RIBOSYLARGININE HYDROLASE-RELATED"/>
    <property type="match status" value="1"/>
</dbReference>